<dbReference type="AlphaFoldDB" id="A0AAD3U8F7"/>
<reference evidence="1" key="2">
    <citation type="submission" date="2020-01" db="EMBL/GenBank/DDBJ databases">
        <authorList>
            <consortium name="NCBI Pathogen Detection Project"/>
        </authorList>
    </citation>
    <scope>NUCLEOTIDE SEQUENCE</scope>
    <source>
        <strain evidence="1">OLC2673_Aeromonas</strain>
    </source>
</reference>
<reference evidence="1" key="1">
    <citation type="journal article" date="2018" name="Genome Biol.">
        <title>SKESA: strategic k-mer extension for scrupulous assemblies.</title>
        <authorList>
            <person name="Souvorov A."/>
            <person name="Agarwala R."/>
            <person name="Lipman D.J."/>
        </authorList>
    </citation>
    <scope>NUCLEOTIDE SEQUENCE</scope>
    <source>
        <strain evidence="1">OLC2673_Aeromonas</strain>
    </source>
</reference>
<comment type="caution">
    <text evidence="1">The sequence shown here is derived from an EMBL/GenBank/DDBJ whole genome shotgun (WGS) entry which is preliminary data.</text>
</comment>
<evidence type="ECO:0000313" key="1">
    <source>
        <dbReference type="EMBL" id="HAT6343031.1"/>
    </source>
</evidence>
<name>A0AAD3U8F7_AERHY</name>
<organism evidence="1 2">
    <name type="scientific">Aeromonas hydrophila</name>
    <dbReference type="NCBI Taxonomy" id="644"/>
    <lineage>
        <taxon>Bacteria</taxon>
        <taxon>Pseudomonadati</taxon>
        <taxon>Pseudomonadota</taxon>
        <taxon>Gammaproteobacteria</taxon>
        <taxon>Aeromonadales</taxon>
        <taxon>Aeromonadaceae</taxon>
        <taxon>Aeromonas</taxon>
    </lineage>
</organism>
<proteinExistence type="predicted"/>
<gene>
    <name evidence="1" type="ORF">JAJ28_000714</name>
</gene>
<accession>A0AAD3U8F7</accession>
<dbReference type="EMBL" id="DACTUL010000003">
    <property type="protein sequence ID" value="HAT6343031.1"/>
    <property type="molecule type" value="Genomic_DNA"/>
</dbReference>
<evidence type="ECO:0000313" key="2">
    <source>
        <dbReference type="Proteomes" id="UP000859505"/>
    </source>
</evidence>
<dbReference type="RefSeq" id="WP_408789774.1">
    <property type="nucleotide sequence ID" value="NZ_JBGWTT010000004.1"/>
</dbReference>
<protein>
    <submittedName>
        <fullName evidence="1">Uncharacterized protein</fullName>
    </submittedName>
</protein>
<sequence>MKNKIDITIDLPVYKGIDEDNLIEIICNALALNENSFLPRTAKVVTEYDIRADYCEGSFEVLDIELDNLDFDEQENIILDLEGTAHVRYDWYAHYGCKDMCGGDEVEESWRFQVSGEKLRLSLSIPEGRHDEL</sequence>
<dbReference type="Proteomes" id="UP000859505">
    <property type="component" value="Unassembled WGS sequence"/>
</dbReference>